<dbReference type="SUPFAM" id="SSF53383">
    <property type="entry name" value="PLP-dependent transferases"/>
    <property type="match status" value="2"/>
</dbReference>
<dbReference type="OrthoDB" id="3224382at2"/>
<dbReference type="Gene3D" id="3.90.1150.10">
    <property type="entry name" value="Aspartate Aminotransferase, domain 1"/>
    <property type="match status" value="2"/>
</dbReference>
<keyword evidence="3" id="KW-0663">Pyridoxal phosphate</keyword>
<accession>A0A1H4BK93</accession>
<dbReference type="GO" id="GO:0030170">
    <property type="term" value="F:pyridoxal phosphate binding"/>
    <property type="evidence" value="ECO:0007669"/>
    <property type="project" value="InterPro"/>
</dbReference>
<sequence>MSDVVDLGPAAPQFPTAPAVAEAILKAAHASSFRYTRPGAHYVEAAAAWQRDRHGWNVDAADALFIPKTTHLMTALINAGPTFYELAGGSEDRSPMSAAAAMEMGAPREVVLGRAQQEADSRVEATADNGVERAPVIVALSPTYGRVAQMLQRSGAELRLVRMEDFGGRLRINWPALENAMIGADYLWWINPHNPTGRIFSEDELKKVGYLAEIYRVTVISDDIHADFARTERPYIPMAKACPFLFEAGRLIHTASPTITFAMSGIEAAVVFARGKARENIEAAKSRLSLSTASYFAQPAAIAAWRDGGAYVDQIAATVAQNQRDVAAYLREHLPVTEVADADGSMLLWFNAGPYLEPDADLSARCAAAGVSVTPGGQFGETWQSWIRLSLALPHEDAMEGARRLVLALTNRAV</sequence>
<evidence type="ECO:0000256" key="4">
    <source>
        <dbReference type="ARBA" id="ARBA00023239"/>
    </source>
</evidence>
<dbReference type="InterPro" id="IPR015424">
    <property type="entry name" value="PyrdxlP-dep_Trfase"/>
</dbReference>
<comment type="similarity">
    <text evidence="5">Belongs to the class-II pyridoxal-phosphate-dependent aminotransferase family. MalY/PatB cystathionine beta-lyase subfamily.</text>
</comment>
<keyword evidence="8" id="KW-1185">Reference proteome</keyword>
<dbReference type="InterPro" id="IPR015422">
    <property type="entry name" value="PyrdxlP-dep_Trfase_small"/>
</dbReference>
<comment type="cofactor">
    <cofactor evidence="1">
        <name>pyridoxal 5'-phosphate</name>
        <dbReference type="ChEBI" id="CHEBI:597326"/>
    </cofactor>
</comment>
<dbReference type="Proteomes" id="UP000199288">
    <property type="component" value="Unassembled WGS sequence"/>
</dbReference>
<dbReference type="InterPro" id="IPR015421">
    <property type="entry name" value="PyrdxlP-dep_Trfase_major"/>
</dbReference>
<dbReference type="PANTHER" id="PTHR43525">
    <property type="entry name" value="PROTEIN MALY"/>
    <property type="match status" value="1"/>
</dbReference>
<feature type="domain" description="Aminotransferase class I/classII large" evidence="6">
    <location>
        <begin position="134"/>
        <end position="404"/>
    </location>
</feature>
<evidence type="ECO:0000313" key="7">
    <source>
        <dbReference type="EMBL" id="SEA48516.1"/>
    </source>
</evidence>
<dbReference type="EMBL" id="FNQV01000010">
    <property type="protein sequence ID" value="SEA48516.1"/>
    <property type="molecule type" value="Genomic_DNA"/>
</dbReference>
<evidence type="ECO:0000256" key="5">
    <source>
        <dbReference type="ARBA" id="ARBA00037974"/>
    </source>
</evidence>
<evidence type="ECO:0000259" key="6">
    <source>
        <dbReference type="Pfam" id="PF00155"/>
    </source>
</evidence>
<dbReference type="PANTHER" id="PTHR43525:SF1">
    <property type="entry name" value="PROTEIN MALY"/>
    <property type="match status" value="1"/>
</dbReference>
<dbReference type="Pfam" id="PF00155">
    <property type="entry name" value="Aminotran_1_2"/>
    <property type="match status" value="1"/>
</dbReference>
<evidence type="ECO:0000256" key="1">
    <source>
        <dbReference type="ARBA" id="ARBA00001933"/>
    </source>
</evidence>
<evidence type="ECO:0000313" key="8">
    <source>
        <dbReference type="Proteomes" id="UP000199288"/>
    </source>
</evidence>
<protein>
    <recommendedName>
        <fullName evidence="2">cysteine-S-conjugate beta-lyase</fullName>
        <ecNumber evidence="2">4.4.1.13</ecNumber>
    </recommendedName>
</protein>
<proteinExistence type="inferred from homology"/>
<evidence type="ECO:0000256" key="3">
    <source>
        <dbReference type="ARBA" id="ARBA00022898"/>
    </source>
</evidence>
<dbReference type="Gene3D" id="3.40.640.10">
    <property type="entry name" value="Type I PLP-dependent aspartate aminotransferase-like (Major domain)"/>
    <property type="match status" value="2"/>
</dbReference>
<name>A0A1H4BK93_9ACTO</name>
<dbReference type="CDD" id="cd00609">
    <property type="entry name" value="AAT_like"/>
    <property type="match status" value="1"/>
</dbReference>
<dbReference type="EC" id="4.4.1.13" evidence="2"/>
<dbReference type="InterPro" id="IPR004839">
    <property type="entry name" value="Aminotransferase_I/II_large"/>
</dbReference>
<dbReference type="AlphaFoldDB" id="A0A1H4BK93"/>
<dbReference type="GO" id="GO:0047804">
    <property type="term" value="F:cysteine-S-conjugate beta-lyase activity"/>
    <property type="evidence" value="ECO:0007669"/>
    <property type="project" value="UniProtKB-EC"/>
</dbReference>
<evidence type="ECO:0000256" key="2">
    <source>
        <dbReference type="ARBA" id="ARBA00012224"/>
    </source>
</evidence>
<dbReference type="InterPro" id="IPR051798">
    <property type="entry name" value="Class-II_PLP-Dep_Aminotrans"/>
</dbReference>
<dbReference type="RefSeq" id="WP_092564875.1">
    <property type="nucleotide sequence ID" value="NZ_FNQV01000010.1"/>
</dbReference>
<organism evidence="7 8">
    <name type="scientific">Bowdeniella nasicola</name>
    <dbReference type="NCBI Taxonomy" id="208480"/>
    <lineage>
        <taxon>Bacteria</taxon>
        <taxon>Bacillati</taxon>
        <taxon>Actinomycetota</taxon>
        <taxon>Actinomycetes</taxon>
        <taxon>Actinomycetales</taxon>
        <taxon>Actinomycetaceae</taxon>
        <taxon>Bowdeniella</taxon>
    </lineage>
</organism>
<gene>
    <name evidence="7" type="ORF">SAMN02910418_01689</name>
</gene>
<reference evidence="8" key="1">
    <citation type="submission" date="2016-10" db="EMBL/GenBank/DDBJ databases">
        <authorList>
            <person name="Varghese N."/>
            <person name="Submissions S."/>
        </authorList>
    </citation>
    <scope>NUCLEOTIDE SEQUENCE [LARGE SCALE GENOMIC DNA]</scope>
    <source>
        <strain evidence="8">KPR-1</strain>
    </source>
</reference>
<keyword evidence="4" id="KW-0456">Lyase</keyword>